<dbReference type="SUPFAM" id="SSF53474">
    <property type="entry name" value="alpha/beta-Hydrolases"/>
    <property type="match status" value="1"/>
</dbReference>
<sequence>MSWFELESRRIYYEIHGKGEPLVLLHHGFGCSKMWQDLYPAFAEKGYRVILYDRRGYGRSDEGRGFPDFFVSDRFRPENREDLAALMGGLGITGFHLIGQCEGGVVAVDYAARYPVHVKSVVISSTQCFSPKPMPEWNVEKFTKSFKESPPEMQAKFKDWHGPDRAEHLYEMFRTNGGAYGTGMFDLRGILPRVVCPALVLYPDRSALFDVEQGVAFYRHLPRGELAVLPYCGHNTYEYKPEEYTRISLDFLQRAVSRRYQEKDPGISATCCAT</sequence>
<dbReference type="AlphaFoldDB" id="A0A653AI85"/>
<dbReference type="GO" id="GO:0006508">
    <property type="term" value="P:proteolysis"/>
    <property type="evidence" value="ECO:0007669"/>
    <property type="project" value="InterPro"/>
</dbReference>
<keyword evidence="4" id="KW-0012">Acyltransferase</keyword>
<dbReference type="PANTHER" id="PTHR43689">
    <property type="entry name" value="HYDROLASE"/>
    <property type="match status" value="1"/>
</dbReference>
<dbReference type="PRINTS" id="PR00111">
    <property type="entry name" value="ABHYDROLASE"/>
</dbReference>
<proteinExistence type="inferred from homology"/>
<keyword evidence="2 4" id="KW-0378">Hydrolase</keyword>
<dbReference type="Pfam" id="PF00561">
    <property type="entry name" value="Abhydrolase_1"/>
    <property type="match status" value="1"/>
</dbReference>
<evidence type="ECO:0000256" key="1">
    <source>
        <dbReference type="ARBA" id="ARBA00010088"/>
    </source>
</evidence>
<gene>
    <name evidence="4" type="ORF">TRIP_B50585</name>
</gene>
<dbReference type="PANTHER" id="PTHR43689:SF8">
    <property type="entry name" value="ALPHA_BETA-HYDROLASES SUPERFAMILY PROTEIN"/>
    <property type="match status" value="1"/>
</dbReference>
<dbReference type="Gene3D" id="3.40.50.1820">
    <property type="entry name" value="alpha/beta hydrolase"/>
    <property type="match status" value="1"/>
</dbReference>
<evidence type="ECO:0000313" key="4">
    <source>
        <dbReference type="EMBL" id="VBB47790.1"/>
    </source>
</evidence>
<protein>
    <submittedName>
        <fullName evidence="4">Putative hydrolase or acyltransferase of alpha/beta superfamily</fullName>
    </submittedName>
</protein>
<dbReference type="InterPro" id="IPR029058">
    <property type="entry name" value="AB_hydrolase_fold"/>
</dbReference>
<reference evidence="4" key="1">
    <citation type="submission" date="2018-07" db="EMBL/GenBank/DDBJ databases">
        <authorList>
            <consortium name="Genoscope - CEA"/>
            <person name="William W."/>
        </authorList>
    </citation>
    <scope>NUCLEOTIDE SEQUENCE</scope>
    <source>
        <strain evidence="4">IK1</strain>
    </source>
</reference>
<dbReference type="GO" id="GO:0008233">
    <property type="term" value="F:peptidase activity"/>
    <property type="evidence" value="ECO:0007669"/>
    <property type="project" value="InterPro"/>
</dbReference>
<organism evidence="4">
    <name type="scientific">Uncultured Desulfatiglans sp</name>
    <dbReference type="NCBI Taxonomy" id="1748965"/>
    <lineage>
        <taxon>Bacteria</taxon>
        <taxon>Pseudomonadati</taxon>
        <taxon>Thermodesulfobacteriota</taxon>
        <taxon>Desulfobacteria</taxon>
        <taxon>Desulfatiglandales</taxon>
        <taxon>Desulfatiglandaceae</taxon>
        <taxon>Desulfatiglans</taxon>
        <taxon>environmental samples</taxon>
    </lineage>
</organism>
<dbReference type="InterPro" id="IPR000073">
    <property type="entry name" value="AB_hydrolase_1"/>
</dbReference>
<dbReference type="GO" id="GO:0016746">
    <property type="term" value="F:acyltransferase activity"/>
    <property type="evidence" value="ECO:0007669"/>
    <property type="project" value="UniProtKB-KW"/>
</dbReference>
<dbReference type="PRINTS" id="PR00793">
    <property type="entry name" value="PROAMNOPTASE"/>
</dbReference>
<keyword evidence="4" id="KW-0808">Transferase</keyword>
<feature type="domain" description="AB hydrolase-1" evidence="3">
    <location>
        <begin position="21"/>
        <end position="174"/>
    </location>
</feature>
<evidence type="ECO:0000256" key="2">
    <source>
        <dbReference type="ARBA" id="ARBA00022801"/>
    </source>
</evidence>
<name>A0A653AI85_UNCDX</name>
<dbReference type="InterPro" id="IPR002410">
    <property type="entry name" value="Peptidase_S33"/>
</dbReference>
<dbReference type="EMBL" id="UPXX01000032">
    <property type="protein sequence ID" value="VBB47790.1"/>
    <property type="molecule type" value="Genomic_DNA"/>
</dbReference>
<evidence type="ECO:0000259" key="3">
    <source>
        <dbReference type="Pfam" id="PF00561"/>
    </source>
</evidence>
<accession>A0A653AI85</accession>
<comment type="similarity">
    <text evidence="1">Belongs to the peptidase S33 family.</text>
</comment>